<dbReference type="PANTHER" id="PTHR37937:SF1">
    <property type="entry name" value="CONJUGATIVE TRANSFER: DNA TRANSPORT"/>
    <property type="match status" value="1"/>
</dbReference>
<accession>A6NS50</accession>
<dbReference type="SUPFAM" id="SSF52540">
    <property type="entry name" value="P-loop containing nucleoside triphosphate hydrolases"/>
    <property type="match status" value="1"/>
</dbReference>
<dbReference type="Pfam" id="PF10412">
    <property type="entry name" value="TrwB_AAD_bind"/>
    <property type="match status" value="1"/>
</dbReference>
<feature type="domain" description="Type IV secretion system coupling protein TraD DNA-binding" evidence="6">
    <location>
        <begin position="45"/>
        <end position="389"/>
    </location>
</feature>
<evidence type="ECO:0000256" key="1">
    <source>
        <dbReference type="ARBA" id="ARBA00004651"/>
    </source>
</evidence>
<dbReference type="eggNOG" id="COG3505">
    <property type="taxonomic scope" value="Bacteria"/>
</dbReference>
<keyword evidence="2" id="KW-1003">Cell membrane</keyword>
<keyword evidence="5" id="KW-0472">Membrane</keyword>
<evidence type="ECO:0000256" key="2">
    <source>
        <dbReference type="ARBA" id="ARBA00022475"/>
    </source>
</evidence>
<keyword evidence="4" id="KW-1133">Transmembrane helix</keyword>
<comment type="caution">
    <text evidence="7">The sequence shown here is derived from an EMBL/GenBank/DDBJ whole genome shotgun (WGS) entry which is preliminary data.</text>
</comment>
<dbReference type="STRING" id="411467.BACCAP_01029"/>
<dbReference type="PANTHER" id="PTHR37937">
    <property type="entry name" value="CONJUGATIVE TRANSFER: DNA TRANSPORT"/>
    <property type="match status" value="1"/>
</dbReference>
<sequence>MELIQTVLCGHSLAQGVPPAVDKPVVSLPGTCRGRAEPIQLDEELLSRNFLFLGCSGTGKTNAILLLLDRLFSTMGPEDVAVVFDAKRDFFNRFYTPERGDLVLSGSPALRDVTVNWNLFPELTAGGLDEELLIQSINENTKALFAGRGSTQQPFFVNAARSIAGSWLLAMLRSAKADPAFGDRECNNRTLRRYFDQAGAKQYSELAASYPDLGGITKYLGDGKNLQALGVMGELSSMVQELFQGVFAQKGDFSIRQFIRQKGGRVLYIEYDLAVGEALAPIYSLLMDQAFKEALSQERTKGNVYLVVDELKLLPYLQHLDDTVNLGRSMGVKVIASLQSLSQLYALYGEHKGRAIATGFASLFAFRPNDAVSRDFVREHFGRNVVLEQLLGSRSPAPERREGWAVEDWDLSALNKGDAVVGLAEAPPFSFHFDRFPERRTRHVSLSP</sequence>
<proteinExistence type="predicted"/>
<evidence type="ECO:0000256" key="3">
    <source>
        <dbReference type="ARBA" id="ARBA00022692"/>
    </source>
</evidence>
<name>A6NS50_9FIRM</name>
<dbReference type="Gene3D" id="3.40.50.300">
    <property type="entry name" value="P-loop containing nucleotide triphosphate hydrolases"/>
    <property type="match status" value="2"/>
</dbReference>
<dbReference type="InterPro" id="IPR027417">
    <property type="entry name" value="P-loop_NTPase"/>
</dbReference>
<evidence type="ECO:0000256" key="5">
    <source>
        <dbReference type="ARBA" id="ARBA00023136"/>
    </source>
</evidence>
<organism evidence="7 8">
    <name type="scientific">Pseudoflavonifractor capillosus ATCC 29799</name>
    <dbReference type="NCBI Taxonomy" id="411467"/>
    <lineage>
        <taxon>Bacteria</taxon>
        <taxon>Bacillati</taxon>
        <taxon>Bacillota</taxon>
        <taxon>Clostridia</taxon>
        <taxon>Eubacteriales</taxon>
        <taxon>Oscillospiraceae</taxon>
        <taxon>Pseudoflavonifractor</taxon>
    </lineage>
</organism>
<dbReference type="InterPro" id="IPR051539">
    <property type="entry name" value="T4SS-coupling_protein"/>
</dbReference>
<reference evidence="7 8" key="2">
    <citation type="submission" date="2007-06" db="EMBL/GenBank/DDBJ databases">
        <title>Draft genome sequence of Pseudoflavonifractor capillosus ATCC 29799.</title>
        <authorList>
            <person name="Sudarsanam P."/>
            <person name="Ley R."/>
            <person name="Guruge J."/>
            <person name="Turnbaugh P.J."/>
            <person name="Mahowald M."/>
            <person name="Liep D."/>
            <person name="Gordon J."/>
        </authorList>
    </citation>
    <scope>NUCLEOTIDE SEQUENCE [LARGE SCALE GENOMIC DNA]</scope>
    <source>
        <strain evidence="7 8">ATCC 29799</strain>
    </source>
</reference>
<dbReference type="EMBL" id="AAXG02000007">
    <property type="protein sequence ID" value="EDN01088.1"/>
    <property type="molecule type" value="Genomic_DNA"/>
</dbReference>
<gene>
    <name evidence="7" type="ORF">BACCAP_01029</name>
</gene>
<dbReference type="Proteomes" id="UP000003639">
    <property type="component" value="Unassembled WGS sequence"/>
</dbReference>
<dbReference type="RefSeq" id="WP_006571577.1">
    <property type="nucleotide sequence ID" value="NZ_AAXG02000007.1"/>
</dbReference>
<dbReference type="CDD" id="cd01127">
    <property type="entry name" value="TrwB_TraG_TraD_VirD4"/>
    <property type="match status" value="1"/>
</dbReference>
<dbReference type="AlphaFoldDB" id="A6NS50"/>
<keyword evidence="3" id="KW-0812">Transmembrane</keyword>
<dbReference type="OrthoDB" id="9806951at2"/>
<evidence type="ECO:0000259" key="6">
    <source>
        <dbReference type="Pfam" id="PF10412"/>
    </source>
</evidence>
<evidence type="ECO:0000256" key="4">
    <source>
        <dbReference type="ARBA" id="ARBA00022989"/>
    </source>
</evidence>
<comment type="subcellular location">
    <subcellularLocation>
        <location evidence="1">Cell membrane</location>
        <topology evidence="1">Multi-pass membrane protein</topology>
    </subcellularLocation>
</comment>
<reference evidence="7 8" key="1">
    <citation type="submission" date="2007-04" db="EMBL/GenBank/DDBJ databases">
        <authorList>
            <person name="Fulton L."/>
            <person name="Clifton S."/>
            <person name="Fulton B."/>
            <person name="Xu J."/>
            <person name="Minx P."/>
            <person name="Pepin K.H."/>
            <person name="Johnson M."/>
            <person name="Thiruvilangam P."/>
            <person name="Bhonagiri V."/>
            <person name="Nash W.E."/>
            <person name="Mardis E.R."/>
            <person name="Wilson R.K."/>
        </authorList>
    </citation>
    <scope>NUCLEOTIDE SEQUENCE [LARGE SCALE GENOMIC DNA]</scope>
    <source>
        <strain evidence="7 8">ATCC 29799</strain>
    </source>
</reference>
<evidence type="ECO:0000313" key="8">
    <source>
        <dbReference type="Proteomes" id="UP000003639"/>
    </source>
</evidence>
<keyword evidence="8" id="KW-1185">Reference proteome</keyword>
<dbReference type="InterPro" id="IPR019476">
    <property type="entry name" value="T4SS_TraD_DNA-bd"/>
</dbReference>
<protein>
    <recommendedName>
        <fullName evidence="6">Type IV secretion system coupling protein TraD DNA-binding domain-containing protein</fullName>
    </recommendedName>
</protein>
<dbReference type="GO" id="GO:0005886">
    <property type="term" value="C:plasma membrane"/>
    <property type="evidence" value="ECO:0007669"/>
    <property type="project" value="UniProtKB-SubCell"/>
</dbReference>
<evidence type="ECO:0000313" key="7">
    <source>
        <dbReference type="EMBL" id="EDN01088.1"/>
    </source>
</evidence>